<reference evidence="1" key="1">
    <citation type="submission" date="2019-03" db="EMBL/GenBank/DDBJ databases">
        <title>Long read genome sequence of the mycoparasitic Pythium oligandrum ATCC 38472 isolated from sugarbeet rhizosphere.</title>
        <authorList>
            <person name="Gaulin E."/>
        </authorList>
    </citation>
    <scope>NUCLEOTIDE SEQUENCE</scope>
    <source>
        <strain evidence="1">ATCC 38472_TT</strain>
    </source>
</reference>
<evidence type="ECO:0000313" key="1">
    <source>
        <dbReference type="EMBL" id="TMW58148.1"/>
    </source>
</evidence>
<dbReference type="OrthoDB" id="427998at2759"/>
<gene>
    <name evidence="1" type="ORF">Poli38472_011736</name>
</gene>
<name>A0A8K1C8H8_PYTOL</name>
<organism evidence="1 2">
    <name type="scientific">Pythium oligandrum</name>
    <name type="common">Mycoparasitic fungus</name>
    <dbReference type="NCBI Taxonomy" id="41045"/>
    <lineage>
        <taxon>Eukaryota</taxon>
        <taxon>Sar</taxon>
        <taxon>Stramenopiles</taxon>
        <taxon>Oomycota</taxon>
        <taxon>Peronosporomycetes</taxon>
        <taxon>Pythiales</taxon>
        <taxon>Pythiaceae</taxon>
        <taxon>Pythium</taxon>
    </lineage>
</organism>
<dbReference type="AlphaFoldDB" id="A0A8K1C8H8"/>
<dbReference type="Proteomes" id="UP000794436">
    <property type="component" value="Unassembled WGS sequence"/>
</dbReference>
<protein>
    <submittedName>
        <fullName evidence="1">Uncharacterized protein</fullName>
    </submittedName>
</protein>
<proteinExistence type="predicted"/>
<keyword evidence="2" id="KW-1185">Reference proteome</keyword>
<dbReference type="EMBL" id="SPLM01000112">
    <property type="protein sequence ID" value="TMW58148.1"/>
    <property type="molecule type" value="Genomic_DNA"/>
</dbReference>
<sequence>MSRDHGVVKKRRIIRRGAASEDRVEFAGDVETGKMEKGLDFWKNPTDPEANKVRAAKVIQLYDDIISGKFVSPMIMPE</sequence>
<accession>A0A8K1C8H8</accession>
<comment type="caution">
    <text evidence="1">The sequence shown here is derived from an EMBL/GenBank/DDBJ whole genome shotgun (WGS) entry which is preliminary data.</text>
</comment>
<evidence type="ECO:0000313" key="2">
    <source>
        <dbReference type="Proteomes" id="UP000794436"/>
    </source>
</evidence>